<dbReference type="Pfam" id="PF14276">
    <property type="entry name" value="DUF4363"/>
    <property type="match status" value="1"/>
</dbReference>
<name>A0A1M6MWQ8_9CLOT</name>
<keyword evidence="2" id="KW-1185">Reference proteome</keyword>
<evidence type="ECO:0008006" key="3">
    <source>
        <dbReference type="Google" id="ProtNLM"/>
    </source>
</evidence>
<dbReference type="Proteomes" id="UP000184310">
    <property type="component" value="Unassembled WGS sequence"/>
</dbReference>
<dbReference type="EMBL" id="FQZB01000011">
    <property type="protein sequence ID" value="SHJ87852.1"/>
    <property type="molecule type" value="Genomic_DNA"/>
</dbReference>
<dbReference type="STRING" id="1121302.SAMN02745163_02789"/>
<sequence length="126" mass="14737">MKNSIISILIFLSMFIFIKYSHDEVISLCDDIIKKCEVIENLIDSEDWDKSYNDSIKLMNDIDDSFSFISVYMNHQEVDLLHNETLKLSQYAKFKNKSESLASVHVIKHSADSIKELQDIRIKNIF</sequence>
<evidence type="ECO:0000313" key="1">
    <source>
        <dbReference type="EMBL" id="SHJ87852.1"/>
    </source>
</evidence>
<dbReference type="InterPro" id="IPR025373">
    <property type="entry name" value="DUF4363"/>
</dbReference>
<dbReference type="AlphaFoldDB" id="A0A1M6MWQ8"/>
<evidence type="ECO:0000313" key="2">
    <source>
        <dbReference type="Proteomes" id="UP000184310"/>
    </source>
</evidence>
<accession>A0A1M6MWQ8</accession>
<dbReference type="RefSeq" id="WP_072988823.1">
    <property type="nucleotide sequence ID" value="NZ_FQZB01000011.1"/>
</dbReference>
<reference evidence="1 2" key="1">
    <citation type="submission" date="2016-11" db="EMBL/GenBank/DDBJ databases">
        <authorList>
            <person name="Jaros S."/>
            <person name="Januszkiewicz K."/>
            <person name="Wedrychowicz H."/>
        </authorList>
    </citation>
    <scope>NUCLEOTIDE SEQUENCE [LARGE SCALE GENOMIC DNA]</scope>
    <source>
        <strain evidence="1 2">DSM 21758</strain>
    </source>
</reference>
<protein>
    <recommendedName>
        <fullName evidence="3">DUF4363 domain-containing protein</fullName>
    </recommendedName>
</protein>
<proteinExistence type="predicted"/>
<gene>
    <name evidence="1" type="ORF">SAMN02745163_02789</name>
</gene>
<dbReference type="OrthoDB" id="3034917at2"/>
<organism evidence="1 2">
    <name type="scientific">Clostridium cavendishii DSM 21758</name>
    <dbReference type="NCBI Taxonomy" id="1121302"/>
    <lineage>
        <taxon>Bacteria</taxon>
        <taxon>Bacillati</taxon>
        <taxon>Bacillota</taxon>
        <taxon>Clostridia</taxon>
        <taxon>Eubacteriales</taxon>
        <taxon>Clostridiaceae</taxon>
        <taxon>Clostridium</taxon>
    </lineage>
</organism>